<evidence type="ECO:0000313" key="1">
    <source>
        <dbReference type="EMBL" id="SVB82695.1"/>
    </source>
</evidence>
<dbReference type="SUPFAM" id="SSF48150">
    <property type="entry name" value="DNA-glycosylase"/>
    <property type="match status" value="1"/>
</dbReference>
<dbReference type="Gene3D" id="1.10.340.30">
    <property type="entry name" value="Hypothetical protein, domain 2"/>
    <property type="match status" value="1"/>
</dbReference>
<dbReference type="GO" id="GO:0008725">
    <property type="term" value="F:DNA-3-methyladenine glycosylase activity"/>
    <property type="evidence" value="ECO:0007669"/>
    <property type="project" value="InterPro"/>
</dbReference>
<dbReference type="GO" id="GO:0006284">
    <property type="term" value="P:base-excision repair"/>
    <property type="evidence" value="ECO:0007669"/>
    <property type="project" value="InterPro"/>
</dbReference>
<reference evidence="1" key="1">
    <citation type="submission" date="2018-05" db="EMBL/GenBank/DDBJ databases">
        <authorList>
            <person name="Lanie J.A."/>
            <person name="Ng W.-L."/>
            <person name="Kazmierczak K.M."/>
            <person name="Andrzejewski T.M."/>
            <person name="Davidsen T.M."/>
            <person name="Wayne K.J."/>
            <person name="Tettelin H."/>
            <person name="Glass J.I."/>
            <person name="Rusch D."/>
            <person name="Podicherti R."/>
            <person name="Tsui H.-C.T."/>
            <person name="Winkler M.E."/>
        </authorList>
    </citation>
    <scope>NUCLEOTIDE SEQUENCE</scope>
</reference>
<accession>A0A382H6D7</accession>
<gene>
    <name evidence="1" type="ORF">METZ01_LOCUS235549</name>
</gene>
<dbReference type="AlphaFoldDB" id="A0A382H6D7"/>
<organism evidence="1">
    <name type="scientific">marine metagenome</name>
    <dbReference type="NCBI Taxonomy" id="408172"/>
    <lineage>
        <taxon>unclassified sequences</taxon>
        <taxon>metagenomes</taxon>
        <taxon>ecological metagenomes</taxon>
    </lineage>
</organism>
<dbReference type="PANTHER" id="PTHR31116">
    <property type="entry name" value="OS04G0501200 PROTEIN"/>
    <property type="match status" value="1"/>
</dbReference>
<dbReference type="Pfam" id="PF03352">
    <property type="entry name" value="Adenine_glyco"/>
    <property type="match status" value="1"/>
</dbReference>
<evidence type="ECO:0008006" key="2">
    <source>
        <dbReference type="Google" id="ProtNLM"/>
    </source>
</evidence>
<name>A0A382H6D7_9ZZZZ</name>
<sequence>MFDLEMVKRCEWATDSLLEKYHDVEWGVPLHKDRKLFEFLILDGAQAGLSWSIILKKRGAYRKAFDLFNPKKISLYTGADVRRLLKNKEIVRNEKKIKSAINNAKCFLEVKAEFGSFDKYIWGFVGHKTITNKYRCWKDIPPHSNESNNMSKDLKKRGFSFVGPIVCYAFMQSAGMVNDHIVSCFRYNEVSKSRKKQ</sequence>
<proteinExistence type="predicted"/>
<dbReference type="PANTHER" id="PTHR31116:SF29">
    <property type="entry name" value="DNA GLYCOSYLASE SUPERFAMILY PROTEIN"/>
    <property type="match status" value="1"/>
</dbReference>
<dbReference type="InterPro" id="IPR005019">
    <property type="entry name" value="Adenine_glyco"/>
</dbReference>
<dbReference type="InterPro" id="IPR011257">
    <property type="entry name" value="DNA_glycosylase"/>
</dbReference>
<dbReference type="EMBL" id="UINC01059368">
    <property type="protein sequence ID" value="SVB82695.1"/>
    <property type="molecule type" value="Genomic_DNA"/>
</dbReference>
<protein>
    <recommendedName>
        <fullName evidence="2">DNA-3-methyladenine glycosylase I</fullName>
    </recommendedName>
</protein>